<feature type="domain" description="3'-5' exonuclease" evidence="2">
    <location>
        <begin position="457"/>
        <end position="669"/>
    </location>
</feature>
<organism evidence="3 4">
    <name type="scientific">Henosepilachna vigintioctopunctata</name>
    <dbReference type="NCBI Taxonomy" id="420089"/>
    <lineage>
        <taxon>Eukaryota</taxon>
        <taxon>Metazoa</taxon>
        <taxon>Ecdysozoa</taxon>
        <taxon>Arthropoda</taxon>
        <taxon>Hexapoda</taxon>
        <taxon>Insecta</taxon>
        <taxon>Pterygota</taxon>
        <taxon>Neoptera</taxon>
        <taxon>Endopterygota</taxon>
        <taxon>Coleoptera</taxon>
        <taxon>Polyphaga</taxon>
        <taxon>Cucujiformia</taxon>
        <taxon>Coccinelloidea</taxon>
        <taxon>Coccinellidae</taxon>
        <taxon>Epilachninae</taxon>
        <taxon>Epilachnini</taxon>
        <taxon>Henosepilachna</taxon>
    </lineage>
</organism>
<protein>
    <recommendedName>
        <fullName evidence="2">3'-5' exonuclease domain-containing protein</fullName>
    </recommendedName>
</protein>
<reference evidence="3 4" key="1">
    <citation type="submission" date="2023-03" db="EMBL/GenBank/DDBJ databases">
        <title>Genome insight into feeding habits of ladybird beetles.</title>
        <authorList>
            <person name="Li H.-S."/>
            <person name="Huang Y.-H."/>
            <person name="Pang H."/>
        </authorList>
    </citation>
    <scope>NUCLEOTIDE SEQUENCE [LARGE SCALE GENOMIC DNA]</scope>
    <source>
        <strain evidence="3">SYSU_2023b</strain>
        <tissue evidence="3">Whole body</tissue>
    </source>
</reference>
<evidence type="ECO:0000256" key="1">
    <source>
        <dbReference type="SAM" id="MobiDB-lite"/>
    </source>
</evidence>
<dbReference type="SUPFAM" id="SSF53098">
    <property type="entry name" value="Ribonuclease H-like"/>
    <property type="match status" value="1"/>
</dbReference>
<dbReference type="Pfam" id="PF23713">
    <property type="entry name" value="WHD_Egal"/>
    <property type="match status" value="3"/>
</dbReference>
<dbReference type="GO" id="GO:0006139">
    <property type="term" value="P:nucleobase-containing compound metabolic process"/>
    <property type="evidence" value="ECO:0007669"/>
    <property type="project" value="InterPro"/>
</dbReference>
<gene>
    <name evidence="3" type="ORF">WA026_020473</name>
</gene>
<dbReference type="PANTHER" id="PTHR46814">
    <property type="entry name" value="EGALITARIAN, ISOFORM B"/>
    <property type="match status" value="1"/>
</dbReference>
<dbReference type="GO" id="GO:0008408">
    <property type="term" value="F:3'-5' exonuclease activity"/>
    <property type="evidence" value="ECO:0007669"/>
    <property type="project" value="InterPro"/>
</dbReference>
<evidence type="ECO:0000313" key="3">
    <source>
        <dbReference type="EMBL" id="KAK9892483.1"/>
    </source>
</evidence>
<dbReference type="CDD" id="cd06148">
    <property type="entry name" value="Egl_like_exo"/>
    <property type="match status" value="1"/>
</dbReference>
<dbReference type="EMBL" id="JARQZJ010000135">
    <property type="protein sequence ID" value="KAK9892483.1"/>
    <property type="molecule type" value="Genomic_DNA"/>
</dbReference>
<keyword evidence="4" id="KW-1185">Reference proteome</keyword>
<feature type="region of interest" description="Disordered" evidence="1">
    <location>
        <begin position="311"/>
        <end position="338"/>
    </location>
</feature>
<evidence type="ECO:0000313" key="4">
    <source>
        <dbReference type="Proteomes" id="UP001431783"/>
    </source>
</evidence>
<feature type="region of interest" description="Disordered" evidence="1">
    <location>
        <begin position="372"/>
        <end position="413"/>
    </location>
</feature>
<feature type="compositionally biased region" description="Polar residues" evidence="1">
    <location>
        <begin position="392"/>
        <end position="413"/>
    </location>
</feature>
<dbReference type="Gene3D" id="3.30.420.10">
    <property type="entry name" value="Ribonuclease H-like superfamily/Ribonuclease H"/>
    <property type="match status" value="1"/>
</dbReference>
<dbReference type="Proteomes" id="UP001431783">
    <property type="component" value="Unassembled WGS sequence"/>
</dbReference>
<name>A0AAW1VFG0_9CUCU</name>
<dbReference type="AlphaFoldDB" id="A0AAW1VFG0"/>
<evidence type="ECO:0000259" key="2">
    <source>
        <dbReference type="SMART" id="SM00474"/>
    </source>
</evidence>
<dbReference type="InterPro" id="IPR036397">
    <property type="entry name" value="RNaseH_sf"/>
</dbReference>
<dbReference type="Pfam" id="PF01612">
    <property type="entry name" value="DNA_pol_A_exo1"/>
    <property type="match status" value="1"/>
</dbReference>
<feature type="region of interest" description="Disordered" evidence="1">
    <location>
        <begin position="760"/>
        <end position="796"/>
    </location>
</feature>
<feature type="compositionally biased region" description="Polar residues" evidence="1">
    <location>
        <begin position="782"/>
        <end position="796"/>
    </location>
</feature>
<dbReference type="InterPro" id="IPR056589">
    <property type="entry name" value="WH_Egal-1"/>
</dbReference>
<dbReference type="SMART" id="SM00474">
    <property type="entry name" value="35EXOc"/>
    <property type="match status" value="1"/>
</dbReference>
<dbReference type="InterPro" id="IPR012337">
    <property type="entry name" value="RNaseH-like_sf"/>
</dbReference>
<proteinExistence type="predicted"/>
<dbReference type="PANTHER" id="PTHR46814:SF1">
    <property type="entry name" value="EGALITARIAN, ISOFORM B"/>
    <property type="match status" value="1"/>
</dbReference>
<accession>A0AAW1VFG0</accession>
<dbReference type="GO" id="GO:0003676">
    <property type="term" value="F:nucleic acid binding"/>
    <property type="evidence" value="ECO:0007669"/>
    <property type="project" value="InterPro"/>
</dbReference>
<comment type="caution">
    <text evidence="3">The sequence shown here is derived from an EMBL/GenBank/DDBJ whole genome shotgun (WGS) entry which is preliminary data.</text>
</comment>
<dbReference type="InterPro" id="IPR002562">
    <property type="entry name" value="3'-5'_exonuclease_dom"/>
</dbReference>
<sequence length="911" mass="103810">MEAMQYELSRNMTLLFFFERLMDKGEPRTLHDLSCQFGSKGFTKEMRQIAGGSQSGLKKFLGQYPSLFKIDGEYVMINMFQTDGGIDAEGNKDYTTQAVEYFSEKLAQYGEGTEVPIRSLLGHRSQANPEVRHVSGQHFHEFREFLLKHPEVFTVDDDKETVILANYNDVKSHCPPELHFQPDVKIDPEVTQTLLDFLAQCIDLKKGPILVEQLFQIVCCNLPEDIWSNLFNTPTHLLSFLRLFSDSFHIQANLVTLLQPPKINQKHMNTVIKDVAAKNKINMDLAIENEKNQNLNIITNSNTGAIVTHNDNINNNVPVEKAPPQPLSPRSISDRLKQPKLQQKINENLKSKSPEPLTQSMVLPVVAQEEKNKGVNSRIVPIKKQLSDSSEDSNASQDPNRNKTSNPNQSLKQRINSLVLKTLQENTGRENRQNMLNNIQNSSVHSDSWKTKLFQNTRVICSDKECQMVVNDLTRKNQLQNLKKSQDCGNEKWPFSDDKVVVGFDCEGINLGVKGQLTLIQIATMTGFSYVFDLISCPSMIENGLRRLLESSEVVKITHDCRNDSVNLYNQYGITLRCVFDTQAAHAVLTYQETGRPVYKARCVALNALCEYYGAPVNPMKDQLKNIYRRDQKYWSRRPLTREMVLYASADALSLVNEKLYYPMCRSLKQENRELFLELCHEQIFMNITPEEVKLKKRQRKTEKEVAQLRTKLATASKSVVLSNREVRLLRFIELTDEEKEKLKSSAKVAKKLEKLESLGQEKDIDSSDDEDNDQDYPSLDSDITSPRNSGPTSLTESMQLVDNILSDSRIDRLDKIDRLESILTATALLPSNVDGCADGNVKCYCNCHNTKQWNNGFKLERELTPSGNYRNTVLNGEEVQPKSNHFNIETQTLSTGDIVVTKIYFNEMTD</sequence>